<comment type="caution">
    <text evidence="1">The sequence shown here is derived from an EMBL/GenBank/DDBJ whole genome shotgun (WGS) entry which is preliminary data.</text>
</comment>
<protein>
    <submittedName>
        <fullName evidence="1">Uncharacterized protein</fullName>
    </submittedName>
</protein>
<accession>A0AAN8DA43</accession>
<reference evidence="1 2" key="1">
    <citation type="journal article" date="2023" name="Mol. Biol. Evol.">
        <title>Genomics of Secondarily Temperate Adaptation in the Only Non-Antarctic Icefish.</title>
        <authorList>
            <person name="Rivera-Colon A.G."/>
            <person name="Rayamajhi N."/>
            <person name="Minhas B.F."/>
            <person name="Madrigal G."/>
            <person name="Bilyk K.T."/>
            <person name="Yoon V."/>
            <person name="Hune M."/>
            <person name="Gregory S."/>
            <person name="Cheng C.H.C."/>
            <person name="Catchen J.M."/>
        </authorList>
    </citation>
    <scope>NUCLEOTIDE SEQUENCE [LARGE SCALE GENOMIC DNA]</scope>
    <source>
        <tissue evidence="1">White muscle</tissue>
    </source>
</reference>
<dbReference type="EMBL" id="JAURVH010001527">
    <property type="protein sequence ID" value="KAK5913933.1"/>
    <property type="molecule type" value="Genomic_DNA"/>
</dbReference>
<gene>
    <name evidence="1" type="ORF">CgunFtcFv8_008416</name>
</gene>
<evidence type="ECO:0000313" key="2">
    <source>
        <dbReference type="Proteomes" id="UP001331515"/>
    </source>
</evidence>
<evidence type="ECO:0000313" key="1">
    <source>
        <dbReference type="EMBL" id="KAK5913933.1"/>
    </source>
</evidence>
<organism evidence="1 2">
    <name type="scientific">Champsocephalus gunnari</name>
    <name type="common">Mackerel icefish</name>
    <dbReference type="NCBI Taxonomy" id="52237"/>
    <lineage>
        <taxon>Eukaryota</taxon>
        <taxon>Metazoa</taxon>
        <taxon>Chordata</taxon>
        <taxon>Craniata</taxon>
        <taxon>Vertebrata</taxon>
        <taxon>Euteleostomi</taxon>
        <taxon>Actinopterygii</taxon>
        <taxon>Neopterygii</taxon>
        <taxon>Teleostei</taxon>
        <taxon>Neoteleostei</taxon>
        <taxon>Acanthomorphata</taxon>
        <taxon>Eupercaria</taxon>
        <taxon>Perciformes</taxon>
        <taxon>Notothenioidei</taxon>
        <taxon>Channichthyidae</taxon>
        <taxon>Champsocephalus</taxon>
    </lineage>
</organism>
<sequence>MLAIEASVNTQPIDRPINGELLACLAEAGSSKKKRTNNRGKGGLDRVERLRNTERNQETWCGGGGEKKNG</sequence>
<dbReference type="Proteomes" id="UP001331515">
    <property type="component" value="Unassembled WGS sequence"/>
</dbReference>
<name>A0AAN8DA43_CHAGU</name>
<proteinExistence type="predicted"/>
<dbReference type="AlphaFoldDB" id="A0AAN8DA43"/>
<keyword evidence="2" id="KW-1185">Reference proteome</keyword>